<organism evidence="1 2">
    <name type="scientific">Anaeromyxobacter diazotrophicus</name>
    <dbReference type="NCBI Taxonomy" id="2590199"/>
    <lineage>
        <taxon>Bacteria</taxon>
        <taxon>Pseudomonadati</taxon>
        <taxon>Myxococcota</taxon>
        <taxon>Myxococcia</taxon>
        <taxon>Myxococcales</taxon>
        <taxon>Cystobacterineae</taxon>
        <taxon>Anaeromyxobacteraceae</taxon>
        <taxon>Anaeromyxobacter</taxon>
    </lineage>
</organism>
<proteinExistence type="predicted"/>
<dbReference type="EMBL" id="BJTG01000004">
    <property type="protein sequence ID" value="GEJ57262.1"/>
    <property type="molecule type" value="Genomic_DNA"/>
</dbReference>
<protein>
    <submittedName>
        <fullName evidence="1">Uncharacterized protein</fullName>
    </submittedName>
</protein>
<evidence type="ECO:0000313" key="1">
    <source>
        <dbReference type="EMBL" id="GEJ57262.1"/>
    </source>
</evidence>
<gene>
    <name evidence="1" type="ORF">AMYX_20030</name>
</gene>
<keyword evidence="2" id="KW-1185">Reference proteome</keyword>
<comment type="caution">
    <text evidence="1">The sequence shown here is derived from an EMBL/GenBank/DDBJ whole genome shotgun (WGS) entry which is preliminary data.</text>
</comment>
<accession>A0A7I9VLH3</accession>
<name>A0A7I9VLH3_9BACT</name>
<sequence>MSTCLAFALRSTAKPGRVAGVLLIRSAEYVIIEASPVPWCRYDDRATVLSKPGATARHPGYPLDIPIDGRQERCSLVGAALRREGANCVARYAARPSARRRAERV</sequence>
<evidence type="ECO:0000313" key="2">
    <source>
        <dbReference type="Proteomes" id="UP000503640"/>
    </source>
</evidence>
<dbReference type="Proteomes" id="UP000503640">
    <property type="component" value="Unassembled WGS sequence"/>
</dbReference>
<dbReference type="AlphaFoldDB" id="A0A7I9VLH3"/>
<reference evidence="2" key="1">
    <citation type="journal article" date="2020" name="Appl. Environ. Microbiol.">
        <title>Diazotrophic Anaeromyxobacter Isolates from Soils.</title>
        <authorList>
            <person name="Masuda Y."/>
            <person name="Yamanaka H."/>
            <person name="Xu Z.X."/>
            <person name="Shiratori Y."/>
            <person name="Aono T."/>
            <person name="Amachi S."/>
            <person name="Senoo K."/>
            <person name="Itoh H."/>
        </authorList>
    </citation>
    <scope>NUCLEOTIDE SEQUENCE [LARGE SCALE GENOMIC DNA]</scope>
    <source>
        <strain evidence="2">R267</strain>
    </source>
</reference>